<keyword evidence="1" id="KW-0812">Transmembrane</keyword>
<comment type="caution">
    <text evidence="2">The sequence shown here is derived from an EMBL/GenBank/DDBJ whole genome shotgun (WGS) entry which is preliminary data.</text>
</comment>
<accession>A0A5Y3X7T1</accession>
<evidence type="ECO:0000313" key="2">
    <source>
        <dbReference type="EMBL" id="ECJ4506616.1"/>
    </source>
</evidence>
<dbReference type="EMBL" id="AAIYKG010000012">
    <property type="protein sequence ID" value="ECJ4506616.1"/>
    <property type="molecule type" value="Genomic_DNA"/>
</dbReference>
<evidence type="ECO:0000256" key="1">
    <source>
        <dbReference type="SAM" id="Phobius"/>
    </source>
</evidence>
<organism evidence="2">
    <name type="scientific">Salmonella enterica subsp. salamae</name>
    <dbReference type="NCBI Taxonomy" id="59202"/>
    <lineage>
        <taxon>Bacteria</taxon>
        <taxon>Pseudomonadati</taxon>
        <taxon>Pseudomonadota</taxon>
        <taxon>Gammaproteobacteria</taxon>
        <taxon>Enterobacterales</taxon>
        <taxon>Enterobacteriaceae</taxon>
        <taxon>Salmonella</taxon>
    </lineage>
</organism>
<reference evidence="2" key="1">
    <citation type="submission" date="2018-06" db="EMBL/GenBank/DDBJ databases">
        <authorList>
            <person name="Ashton P.M."/>
            <person name="Dallman T."/>
            <person name="Nair S."/>
            <person name="De Pinna E."/>
            <person name="Peters T."/>
            <person name="Grant K."/>
        </authorList>
    </citation>
    <scope>NUCLEOTIDE SEQUENCE [LARGE SCALE GENOMIC DNA]</scope>
    <source>
        <strain evidence="2">318584</strain>
    </source>
</reference>
<feature type="transmembrane region" description="Helical" evidence="1">
    <location>
        <begin position="39"/>
        <end position="60"/>
    </location>
</feature>
<proteinExistence type="predicted"/>
<dbReference type="AlphaFoldDB" id="A0A5Y3X7T1"/>
<gene>
    <name evidence="2" type="ORF">DNU24_13050</name>
</gene>
<keyword evidence="1" id="KW-1133">Transmembrane helix</keyword>
<protein>
    <submittedName>
        <fullName evidence="2">Uncharacterized protein</fullName>
    </submittedName>
</protein>
<name>A0A5Y3X7T1_SALER</name>
<sequence length="61" mass="7082">MYRIKDGALLIKITALLFFHVIAKDKIGLYDIFLSTININLLLFYCFVLVVFYFICVAMAQ</sequence>
<dbReference type="Proteomes" id="UP000839747">
    <property type="component" value="Unassembled WGS sequence"/>
</dbReference>
<keyword evidence="1" id="KW-0472">Membrane</keyword>